<name>A0AA88XQY8_PINIB</name>
<accession>A0AA88XQY8</accession>
<dbReference type="EMBL" id="VSWD01000010">
    <property type="protein sequence ID" value="KAK3090104.1"/>
    <property type="molecule type" value="Genomic_DNA"/>
</dbReference>
<feature type="region of interest" description="Disordered" evidence="1">
    <location>
        <begin position="1"/>
        <end position="26"/>
    </location>
</feature>
<reference evidence="2" key="1">
    <citation type="submission" date="2019-08" db="EMBL/GenBank/DDBJ databases">
        <title>The improved chromosome-level genome for the pearl oyster Pinctada fucata martensii using PacBio sequencing and Hi-C.</title>
        <authorList>
            <person name="Zheng Z."/>
        </authorList>
    </citation>
    <scope>NUCLEOTIDE SEQUENCE</scope>
    <source>
        <strain evidence="2">ZZ-2019</strain>
        <tissue evidence="2">Adductor muscle</tissue>
    </source>
</reference>
<organism evidence="2 3">
    <name type="scientific">Pinctada imbricata</name>
    <name type="common">Atlantic pearl-oyster</name>
    <name type="synonym">Pinctada martensii</name>
    <dbReference type="NCBI Taxonomy" id="66713"/>
    <lineage>
        <taxon>Eukaryota</taxon>
        <taxon>Metazoa</taxon>
        <taxon>Spiralia</taxon>
        <taxon>Lophotrochozoa</taxon>
        <taxon>Mollusca</taxon>
        <taxon>Bivalvia</taxon>
        <taxon>Autobranchia</taxon>
        <taxon>Pteriomorphia</taxon>
        <taxon>Pterioida</taxon>
        <taxon>Pterioidea</taxon>
        <taxon>Pteriidae</taxon>
        <taxon>Pinctada</taxon>
    </lineage>
</organism>
<evidence type="ECO:0000313" key="2">
    <source>
        <dbReference type="EMBL" id="KAK3090104.1"/>
    </source>
</evidence>
<dbReference type="Proteomes" id="UP001186944">
    <property type="component" value="Unassembled WGS sequence"/>
</dbReference>
<comment type="caution">
    <text evidence="2">The sequence shown here is derived from an EMBL/GenBank/DDBJ whole genome shotgun (WGS) entry which is preliminary data.</text>
</comment>
<proteinExistence type="predicted"/>
<evidence type="ECO:0000313" key="3">
    <source>
        <dbReference type="Proteomes" id="UP001186944"/>
    </source>
</evidence>
<evidence type="ECO:0000256" key="1">
    <source>
        <dbReference type="SAM" id="MobiDB-lite"/>
    </source>
</evidence>
<sequence length="148" mass="16558">MMETTEAVRALTPKPEDEEEGEVMVSQVEDQLPPDHLPPDHPEHIGQPTIITMIPVPHVVTEAQAQVLQELSQQQQQFTENNNTIILDTNGNNSVNVNKVTGKVAFTITDLAVKSSVKVRSVPNIWLLIYTKTEDGKETRVDLHNEKE</sequence>
<protein>
    <submittedName>
        <fullName evidence="2">Uncharacterized protein</fullName>
    </submittedName>
</protein>
<gene>
    <name evidence="2" type="ORF">FSP39_009239</name>
</gene>
<dbReference type="AlphaFoldDB" id="A0AA88XQY8"/>
<keyword evidence="3" id="KW-1185">Reference proteome</keyword>